<dbReference type="Pfam" id="PF05973">
    <property type="entry name" value="Gp49"/>
    <property type="match status" value="1"/>
</dbReference>
<sequence>MKPLTEFGLGSHLLNAKKLVGTPLWEIRVLGKDSIRIFFAVVVNGTVLILHGFVKKTQKTPSREIGVASKRLEDWKYRH</sequence>
<dbReference type="AlphaFoldDB" id="A0A2H0WYD0"/>
<evidence type="ECO:0000313" key="2">
    <source>
        <dbReference type="EMBL" id="PIS17680.1"/>
    </source>
</evidence>
<gene>
    <name evidence="2" type="ORF">COT54_03390</name>
</gene>
<keyword evidence="1" id="KW-0472">Membrane</keyword>
<evidence type="ECO:0008006" key="4">
    <source>
        <dbReference type="Google" id="ProtNLM"/>
    </source>
</evidence>
<keyword evidence="1" id="KW-1133">Transmembrane helix</keyword>
<evidence type="ECO:0000313" key="3">
    <source>
        <dbReference type="Proteomes" id="UP000229574"/>
    </source>
</evidence>
<reference evidence="3" key="1">
    <citation type="submission" date="2017-09" db="EMBL/GenBank/DDBJ databases">
        <title>Depth-based differentiation of microbial function through sediment-hosted aquifers and enrichment of novel symbionts in the deep terrestrial subsurface.</title>
        <authorList>
            <person name="Probst A.J."/>
            <person name="Ladd B."/>
            <person name="Jarett J.K."/>
            <person name="Geller-Mcgrath D.E."/>
            <person name="Sieber C.M.K."/>
            <person name="Emerson J.B."/>
            <person name="Anantharaman K."/>
            <person name="Thomas B.C."/>
            <person name="Malmstrom R."/>
            <person name="Stieglmeier M."/>
            <person name="Klingl A."/>
            <person name="Woyke T."/>
            <person name="Ryan C.M."/>
            <person name="Banfield J.F."/>
        </authorList>
    </citation>
    <scope>NUCLEOTIDE SEQUENCE [LARGE SCALE GENOMIC DNA]</scope>
</reference>
<comment type="caution">
    <text evidence="2">The sequence shown here is derived from an EMBL/GenBank/DDBJ whole genome shotgun (WGS) entry which is preliminary data.</text>
</comment>
<name>A0A2H0WYD0_9BACT</name>
<proteinExistence type="predicted"/>
<dbReference type="InterPro" id="IPR009241">
    <property type="entry name" value="HigB-like"/>
</dbReference>
<dbReference type="EMBL" id="PEYY01000127">
    <property type="protein sequence ID" value="PIS17680.1"/>
    <property type="molecule type" value="Genomic_DNA"/>
</dbReference>
<keyword evidence="1" id="KW-0812">Transmembrane</keyword>
<accession>A0A2H0WYD0</accession>
<dbReference type="Proteomes" id="UP000229574">
    <property type="component" value="Unassembled WGS sequence"/>
</dbReference>
<protein>
    <recommendedName>
        <fullName evidence="4">Type II toxin-antitoxin system RelE/ParE family toxin</fullName>
    </recommendedName>
</protein>
<feature type="transmembrane region" description="Helical" evidence="1">
    <location>
        <begin position="35"/>
        <end position="54"/>
    </location>
</feature>
<evidence type="ECO:0000256" key="1">
    <source>
        <dbReference type="SAM" id="Phobius"/>
    </source>
</evidence>
<organism evidence="2 3">
    <name type="scientific">Candidatus Collierbacteria bacterium CG09_land_8_20_14_0_10_46_12</name>
    <dbReference type="NCBI Taxonomy" id="1974533"/>
    <lineage>
        <taxon>Bacteria</taxon>
        <taxon>Candidatus Collieribacteriota</taxon>
    </lineage>
</organism>